<sequence>MQNRNITLDAIRTLAIVLMVVFHFAYDLRFFGWVDWNVPNGKGWREFRYVILTLFFVSVGASLVLGNYRKFSLKMFLLRLFSIAFWAAVISLFTYYFFNANWIFFGVLHFIAVASVLCVPLIRKPILSLLLGFVAVTLFNIGLVSSKWPFNLISLSLPHSPNDYVAIFPWIGVVLFGIAIGHVLKSGFDPFAKWNIPNKLTLLGRHSLAVYILHQPIFFVLFGTIYWLSSSV</sequence>
<keyword evidence="1" id="KW-0472">Membrane</keyword>
<gene>
    <name evidence="3" type="ORF">EP13_01450</name>
</gene>
<keyword evidence="1" id="KW-1133">Transmembrane helix</keyword>
<reference evidence="3 4" key="1">
    <citation type="submission" date="2014-06" db="EMBL/GenBank/DDBJ databases">
        <title>Genomes of Alteromonas australica, a world apart.</title>
        <authorList>
            <person name="Gonzaga A."/>
            <person name="Lopez-Perez M."/>
            <person name="Rodriguez-Valera F."/>
        </authorList>
    </citation>
    <scope>NUCLEOTIDE SEQUENCE [LARGE SCALE GENOMIC DNA]</scope>
    <source>
        <strain evidence="3 4">H 17</strain>
    </source>
</reference>
<feature type="transmembrane region" description="Helical" evidence="1">
    <location>
        <begin position="7"/>
        <end position="26"/>
    </location>
</feature>
<dbReference type="KEGG" id="aal:EP13_01450"/>
<evidence type="ECO:0000313" key="3">
    <source>
        <dbReference type="EMBL" id="AIF97472.1"/>
    </source>
</evidence>
<feature type="transmembrane region" description="Helical" evidence="1">
    <location>
        <begin position="164"/>
        <end position="184"/>
    </location>
</feature>
<evidence type="ECO:0000256" key="1">
    <source>
        <dbReference type="SAM" id="Phobius"/>
    </source>
</evidence>
<protein>
    <recommendedName>
        <fullName evidence="2">Heparan-alpha-glucosaminide N-acetyltransferase catalytic domain-containing protein</fullName>
    </recommendedName>
</protein>
<dbReference type="eggNOG" id="COG3503">
    <property type="taxonomic scope" value="Bacteria"/>
</dbReference>
<name>A0A075P292_9ALTE</name>
<accession>A0A075P292</accession>
<proteinExistence type="predicted"/>
<dbReference type="Pfam" id="PF07786">
    <property type="entry name" value="HGSNAT_cat"/>
    <property type="match status" value="1"/>
</dbReference>
<keyword evidence="4" id="KW-1185">Reference proteome</keyword>
<feature type="transmembrane region" description="Helical" evidence="1">
    <location>
        <begin position="77"/>
        <end position="96"/>
    </location>
</feature>
<dbReference type="EMBL" id="CP008849">
    <property type="protein sequence ID" value="AIF97472.1"/>
    <property type="molecule type" value="Genomic_DNA"/>
</dbReference>
<dbReference type="Proteomes" id="UP000056090">
    <property type="component" value="Chromosome"/>
</dbReference>
<feature type="transmembrane region" description="Helical" evidence="1">
    <location>
        <begin position="208"/>
        <end position="228"/>
    </location>
</feature>
<feature type="transmembrane region" description="Helical" evidence="1">
    <location>
        <begin position="102"/>
        <end position="119"/>
    </location>
</feature>
<evidence type="ECO:0000313" key="4">
    <source>
        <dbReference type="Proteomes" id="UP000056090"/>
    </source>
</evidence>
<feature type="transmembrane region" description="Helical" evidence="1">
    <location>
        <begin position="46"/>
        <end position="65"/>
    </location>
</feature>
<dbReference type="InterPro" id="IPR012429">
    <property type="entry name" value="HGSNAT_cat"/>
</dbReference>
<organism evidence="3 4">
    <name type="scientific">Alteromonas australica</name>
    <dbReference type="NCBI Taxonomy" id="589873"/>
    <lineage>
        <taxon>Bacteria</taxon>
        <taxon>Pseudomonadati</taxon>
        <taxon>Pseudomonadota</taxon>
        <taxon>Gammaproteobacteria</taxon>
        <taxon>Alteromonadales</taxon>
        <taxon>Alteromonadaceae</taxon>
        <taxon>Alteromonas/Salinimonas group</taxon>
        <taxon>Alteromonas</taxon>
    </lineage>
</organism>
<dbReference type="AlphaFoldDB" id="A0A075P292"/>
<evidence type="ECO:0000259" key="2">
    <source>
        <dbReference type="Pfam" id="PF07786"/>
    </source>
</evidence>
<feature type="transmembrane region" description="Helical" evidence="1">
    <location>
        <begin position="126"/>
        <end position="144"/>
    </location>
</feature>
<feature type="domain" description="Heparan-alpha-glucosaminide N-acetyltransferase catalytic" evidence="2">
    <location>
        <begin position="4"/>
        <end position="216"/>
    </location>
</feature>
<keyword evidence="1" id="KW-0812">Transmembrane</keyword>